<evidence type="ECO:0000256" key="6">
    <source>
        <dbReference type="HAMAP-Rule" id="MF_02207"/>
    </source>
</evidence>
<dbReference type="PANTHER" id="PTHR42749">
    <property type="entry name" value="CELL SHAPE-DETERMINING PROTEIN MREB"/>
    <property type="match status" value="1"/>
</dbReference>
<dbReference type="GO" id="GO:0008360">
    <property type="term" value="P:regulation of cell shape"/>
    <property type="evidence" value="ECO:0007669"/>
    <property type="project" value="UniProtKB-UniRule"/>
</dbReference>
<dbReference type="EMBL" id="AGEG01000002">
    <property type="protein sequence ID" value="EHR38085.1"/>
    <property type="molecule type" value="Genomic_DNA"/>
</dbReference>
<evidence type="ECO:0000256" key="5">
    <source>
        <dbReference type="ARBA" id="ARBA00023458"/>
    </source>
</evidence>
<organism evidence="7 8">
    <name type="scientific">Facklamia languida CCUG 37842</name>
    <dbReference type="NCBI Taxonomy" id="883113"/>
    <lineage>
        <taxon>Bacteria</taxon>
        <taxon>Bacillati</taxon>
        <taxon>Bacillota</taxon>
        <taxon>Bacilli</taxon>
        <taxon>Lactobacillales</taxon>
        <taxon>Aerococcaceae</taxon>
        <taxon>Facklamia</taxon>
    </lineage>
</organism>
<dbReference type="RefSeq" id="WP_006308047.1">
    <property type="nucleotide sequence ID" value="NZ_JH601133.1"/>
</dbReference>
<dbReference type="HOGENOM" id="CLU_052037_0_1_9"/>
<sequence length="353" mass="38697">MARDIGIDLGTANSLIHLKGRGIILNEPSVLAYDRKSQEVIAIGNEAYPMLGRTPASIEVVQPLKGGVINDYELTEAFLLLCFKKLRLQRGFRSTNVLISAPSSITDIERLSLYEAVQKVSSGKVYIEPEPLVAAVGAGLEVLDSTGNMIVDIGGGTTDIAIISAGEILYSESLKIAGDDFDEAIINYLKEHEQILVGLHSAEALKKQLASALEQEEPFIKNIEIKGRDLVTGLPKAVNVDSNDLFQALQDLLLQIARATRRVLEQAPPEIMADIHDQGIIVTGGGALIQDIDLFLSDQLKVTVVTSDHPLTAVALGTGTMLEWITAGRLDRSNKKQKIRRQRWRRFWRRIIG</sequence>
<dbReference type="InterPro" id="IPR043129">
    <property type="entry name" value="ATPase_NBD"/>
</dbReference>
<keyword evidence="3 6" id="KW-0067">ATP-binding</keyword>
<dbReference type="InterPro" id="IPR056546">
    <property type="entry name" value="MreB_MamK-like"/>
</dbReference>
<dbReference type="Pfam" id="PF06723">
    <property type="entry name" value="MreB_Mbl"/>
    <property type="match status" value="1"/>
</dbReference>
<dbReference type="NCBIfam" id="NF010539">
    <property type="entry name" value="PRK13927.1"/>
    <property type="match status" value="1"/>
</dbReference>
<dbReference type="GO" id="GO:0005524">
    <property type="term" value="F:ATP binding"/>
    <property type="evidence" value="ECO:0007669"/>
    <property type="project" value="UniProtKB-KW"/>
</dbReference>
<comment type="similarity">
    <text evidence="5 6">Belongs to the FtsA/MreB family.</text>
</comment>
<dbReference type="PRINTS" id="PR01652">
    <property type="entry name" value="SHAPEPROTEIN"/>
</dbReference>
<dbReference type="InterPro" id="IPR004000">
    <property type="entry name" value="Actin"/>
</dbReference>
<gene>
    <name evidence="6" type="primary">mreB</name>
    <name evidence="7" type="ORF">HMPREF9708_00169</name>
</gene>
<proteinExistence type="inferred from homology"/>
<evidence type="ECO:0000256" key="1">
    <source>
        <dbReference type="ARBA" id="ARBA00022490"/>
    </source>
</evidence>
<comment type="subcellular location">
    <subcellularLocation>
        <location evidence="6">Cytoplasm</location>
    </subcellularLocation>
    <text evidence="6">Membrane-associated.</text>
</comment>
<comment type="subunit">
    <text evidence="6">Forms polymers.</text>
</comment>
<comment type="function">
    <text evidence="6">Forms membrane-associated dynamic filaments that are essential for cell shape determination. Acts by regulating cell wall synthesis and cell elongation, and thus cell shape. A feedback loop between cell geometry and MreB localization may maintain elongated cell shape by targeting cell wall growth to regions of negative cell wall curvature.</text>
</comment>
<keyword evidence="2 6" id="KW-0547">Nucleotide-binding</keyword>
<feature type="binding site" evidence="6">
    <location>
        <begin position="203"/>
        <end position="206"/>
    </location>
    <ligand>
        <name>ATP</name>
        <dbReference type="ChEBI" id="CHEBI:30616"/>
    </ligand>
</feature>
<dbReference type="PATRIC" id="fig|883113.3.peg.166"/>
<feature type="binding site" evidence="6">
    <location>
        <begin position="285"/>
        <end position="288"/>
    </location>
    <ligand>
        <name>ATP</name>
        <dbReference type="ChEBI" id="CHEBI:30616"/>
    </ligand>
</feature>
<dbReference type="SMART" id="SM00268">
    <property type="entry name" value="ACTIN"/>
    <property type="match status" value="1"/>
</dbReference>
<evidence type="ECO:0000313" key="8">
    <source>
        <dbReference type="Proteomes" id="UP000006190"/>
    </source>
</evidence>
<dbReference type="InterPro" id="IPR004753">
    <property type="entry name" value="MreB"/>
</dbReference>
<keyword evidence="8" id="KW-1185">Reference proteome</keyword>
<evidence type="ECO:0000256" key="4">
    <source>
        <dbReference type="ARBA" id="ARBA00022960"/>
    </source>
</evidence>
<dbReference type="CDD" id="cd10225">
    <property type="entry name" value="ASKHA_NBD_MreB-like"/>
    <property type="match status" value="1"/>
</dbReference>
<dbReference type="SUPFAM" id="SSF53067">
    <property type="entry name" value="Actin-like ATPase domain"/>
    <property type="match status" value="2"/>
</dbReference>
<dbReference type="AlphaFoldDB" id="H3NH30"/>
<dbReference type="GO" id="GO:0005737">
    <property type="term" value="C:cytoplasm"/>
    <property type="evidence" value="ECO:0007669"/>
    <property type="project" value="UniProtKB-SubCell"/>
</dbReference>
<accession>H3NH30</accession>
<protein>
    <recommendedName>
        <fullName evidence="6">Cell shape-determining protein MreB</fullName>
    </recommendedName>
</protein>
<keyword evidence="1 6" id="KW-0963">Cytoplasm</keyword>
<feature type="binding site" evidence="6">
    <location>
        <begin position="11"/>
        <end position="13"/>
    </location>
    <ligand>
        <name>ATP</name>
        <dbReference type="ChEBI" id="CHEBI:30616"/>
    </ligand>
</feature>
<dbReference type="eggNOG" id="COG1077">
    <property type="taxonomic scope" value="Bacteria"/>
</dbReference>
<reference evidence="7 8" key="1">
    <citation type="submission" date="2012-01" db="EMBL/GenBank/DDBJ databases">
        <title>The Genome Sequence of Facklamia languida CCUG 37842.</title>
        <authorList>
            <consortium name="The Broad Institute Genome Sequencing Platform"/>
            <person name="Earl A."/>
            <person name="Ward D."/>
            <person name="Feldgarden M."/>
            <person name="Gevers D."/>
            <person name="Huys G."/>
            <person name="Young S.K."/>
            <person name="Zeng Q."/>
            <person name="Gargeya S."/>
            <person name="Fitzgerald M."/>
            <person name="Haas B."/>
            <person name="Abouelleil A."/>
            <person name="Alvarado L."/>
            <person name="Arachchi H.M."/>
            <person name="Berlin A."/>
            <person name="Chapman S.B."/>
            <person name="Gearin G."/>
            <person name="Goldberg J."/>
            <person name="Griggs A."/>
            <person name="Gujja S."/>
            <person name="Hansen M."/>
            <person name="Heiman D."/>
            <person name="Howarth C."/>
            <person name="Larimer J."/>
            <person name="Lui A."/>
            <person name="MacDonald P.J.P."/>
            <person name="McCowen C."/>
            <person name="Montmayeur A."/>
            <person name="Murphy C."/>
            <person name="Neiman D."/>
            <person name="Pearson M."/>
            <person name="Priest M."/>
            <person name="Roberts A."/>
            <person name="Saif S."/>
            <person name="Shea T."/>
            <person name="Sisk P."/>
            <person name="Stolte C."/>
            <person name="Sykes S."/>
            <person name="Wortman J."/>
            <person name="Nusbaum C."/>
            <person name="Birren B."/>
        </authorList>
    </citation>
    <scope>NUCLEOTIDE SEQUENCE [LARGE SCALE GENOMIC DNA]</scope>
    <source>
        <strain evidence="7 8">CCUG 37842</strain>
    </source>
</reference>
<keyword evidence="4 6" id="KW-0133">Cell shape</keyword>
<dbReference type="Proteomes" id="UP000006190">
    <property type="component" value="Unassembled WGS sequence"/>
</dbReference>
<feature type="binding site" evidence="6">
    <location>
        <begin position="155"/>
        <end position="157"/>
    </location>
    <ligand>
        <name>ATP</name>
        <dbReference type="ChEBI" id="CHEBI:30616"/>
    </ligand>
</feature>
<dbReference type="OrthoDB" id="9768127at2"/>
<dbReference type="Gene3D" id="3.30.420.40">
    <property type="match status" value="2"/>
</dbReference>
<evidence type="ECO:0000313" key="7">
    <source>
        <dbReference type="EMBL" id="EHR38085.1"/>
    </source>
</evidence>
<name>H3NH30_9LACT</name>
<dbReference type="STRING" id="883113.HMPREF9708_00169"/>
<evidence type="ECO:0000256" key="2">
    <source>
        <dbReference type="ARBA" id="ARBA00022741"/>
    </source>
</evidence>
<dbReference type="HAMAP" id="MF_02207">
    <property type="entry name" value="MreB"/>
    <property type="match status" value="1"/>
</dbReference>
<evidence type="ECO:0000256" key="3">
    <source>
        <dbReference type="ARBA" id="ARBA00022840"/>
    </source>
</evidence>
<comment type="caution">
    <text evidence="7">The sequence shown here is derived from an EMBL/GenBank/DDBJ whole genome shotgun (WGS) entry which is preliminary data.</text>
</comment>
<dbReference type="GO" id="GO:0000902">
    <property type="term" value="P:cell morphogenesis"/>
    <property type="evidence" value="ECO:0007669"/>
    <property type="project" value="InterPro"/>
</dbReference>
<dbReference type="PANTHER" id="PTHR42749:SF1">
    <property type="entry name" value="CELL SHAPE-DETERMINING PROTEIN MREB"/>
    <property type="match status" value="1"/>
</dbReference>